<reference evidence="1 2" key="1">
    <citation type="journal article" date="2019" name="Sci. Rep.">
        <title>Orb-weaving spider Araneus ventricosus genome elucidates the spidroin gene catalogue.</title>
        <authorList>
            <person name="Kono N."/>
            <person name="Nakamura H."/>
            <person name="Ohtoshi R."/>
            <person name="Moran D.A.P."/>
            <person name="Shinohara A."/>
            <person name="Yoshida Y."/>
            <person name="Fujiwara M."/>
            <person name="Mori M."/>
            <person name="Tomita M."/>
            <person name="Arakawa K."/>
        </authorList>
    </citation>
    <scope>NUCLEOTIDE SEQUENCE [LARGE SCALE GENOMIC DNA]</scope>
</reference>
<sequence length="79" mass="9073">MAFFGKALKADLQKLAESLGIEVGASTTVNEIKRPSQAILNYDEEVDYIKELLETLKATQLEEEKKAKRFEEEKKKIER</sequence>
<accession>A0A4Y2T3V8</accession>
<dbReference type="AlphaFoldDB" id="A0A4Y2T3V8"/>
<proteinExistence type="predicted"/>
<evidence type="ECO:0000313" key="1">
    <source>
        <dbReference type="EMBL" id="GBN94901.1"/>
    </source>
</evidence>
<name>A0A4Y2T3V8_ARAVE</name>
<organism evidence="1 2">
    <name type="scientific">Araneus ventricosus</name>
    <name type="common">Orbweaver spider</name>
    <name type="synonym">Epeira ventricosa</name>
    <dbReference type="NCBI Taxonomy" id="182803"/>
    <lineage>
        <taxon>Eukaryota</taxon>
        <taxon>Metazoa</taxon>
        <taxon>Ecdysozoa</taxon>
        <taxon>Arthropoda</taxon>
        <taxon>Chelicerata</taxon>
        <taxon>Arachnida</taxon>
        <taxon>Araneae</taxon>
        <taxon>Araneomorphae</taxon>
        <taxon>Entelegynae</taxon>
        <taxon>Araneoidea</taxon>
        <taxon>Araneidae</taxon>
        <taxon>Araneus</taxon>
    </lineage>
</organism>
<protein>
    <submittedName>
        <fullName evidence="1">Uncharacterized protein</fullName>
    </submittedName>
</protein>
<keyword evidence="2" id="KW-1185">Reference proteome</keyword>
<evidence type="ECO:0000313" key="2">
    <source>
        <dbReference type="Proteomes" id="UP000499080"/>
    </source>
</evidence>
<dbReference type="EMBL" id="BGPR01025737">
    <property type="protein sequence ID" value="GBN94901.1"/>
    <property type="molecule type" value="Genomic_DNA"/>
</dbReference>
<gene>
    <name evidence="1" type="ORF">AVEN_218575_1</name>
</gene>
<dbReference type="Proteomes" id="UP000499080">
    <property type="component" value="Unassembled WGS sequence"/>
</dbReference>
<comment type="caution">
    <text evidence="1">The sequence shown here is derived from an EMBL/GenBank/DDBJ whole genome shotgun (WGS) entry which is preliminary data.</text>
</comment>